<dbReference type="PANTHER" id="PTHR42659:SF2">
    <property type="entry name" value="XANTHINE DEHYDROGENASE SUBUNIT C-RELATED"/>
    <property type="match status" value="1"/>
</dbReference>
<evidence type="ECO:0000256" key="3">
    <source>
        <dbReference type="ARBA" id="ARBA00023002"/>
    </source>
</evidence>
<keyword evidence="1" id="KW-0285">Flavoprotein</keyword>
<dbReference type="SUPFAM" id="SSF55447">
    <property type="entry name" value="CO dehydrogenase flavoprotein C-terminal domain-like"/>
    <property type="match status" value="1"/>
</dbReference>
<evidence type="ECO:0000313" key="6">
    <source>
        <dbReference type="Proteomes" id="UP001424441"/>
    </source>
</evidence>
<evidence type="ECO:0000256" key="1">
    <source>
        <dbReference type="ARBA" id="ARBA00022630"/>
    </source>
</evidence>
<reference evidence="5 6" key="1">
    <citation type="journal article" date="2019" name="Int. J. Syst. Evol. Microbiol.">
        <title>The Global Catalogue of Microorganisms (GCM) 10K type strain sequencing project: providing services to taxonomists for standard genome sequencing and annotation.</title>
        <authorList>
            <consortium name="The Broad Institute Genomics Platform"/>
            <consortium name="The Broad Institute Genome Sequencing Center for Infectious Disease"/>
            <person name="Wu L."/>
            <person name="Ma J."/>
        </authorList>
    </citation>
    <scope>NUCLEOTIDE SEQUENCE [LARGE SCALE GENOMIC DNA]</scope>
    <source>
        <strain evidence="5 6">JCM 15115</strain>
    </source>
</reference>
<proteinExistence type="predicted"/>
<keyword evidence="6" id="KW-1185">Reference proteome</keyword>
<dbReference type="InterPro" id="IPR036683">
    <property type="entry name" value="CO_DH_flav_C_dom_sf"/>
</dbReference>
<name>A0ABN1GIZ5_9HYPH</name>
<dbReference type="InterPro" id="IPR005107">
    <property type="entry name" value="CO_DH_flav_C"/>
</dbReference>
<evidence type="ECO:0000256" key="2">
    <source>
        <dbReference type="ARBA" id="ARBA00022827"/>
    </source>
</evidence>
<dbReference type="Gene3D" id="3.30.465.10">
    <property type="match status" value="1"/>
</dbReference>
<dbReference type="InterPro" id="IPR051312">
    <property type="entry name" value="Diverse_Substr_Oxidored"/>
</dbReference>
<dbReference type="Pfam" id="PF03450">
    <property type="entry name" value="CO_deh_flav_C"/>
    <property type="match status" value="1"/>
</dbReference>
<accession>A0ABN1GIZ5</accession>
<feature type="domain" description="FAD-binding PCMH-type" evidence="4">
    <location>
        <begin position="1"/>
        <end position="177"/>
    </location>
</feature>
<sequence length="294" mass="32173">MKFPEFDYLRVDSLSDALAAYEAADGEGIYLAGGHSVMPSLALRLQAPAVLIDIAHIEELKGVSIQDDWLRIGALTRHVEIAEHPLIRQHAPILAQAAPYVAHPAIRNRGTIGGNLALSDPASEFPAVIRALRARLEIVGPTGVRYVEADDYFIDLYTTVIEPGEILRSILVPPQQENSVYAFDELVRRRGDYAMVGLAIQGIYEQKKVNDISIVFCSVGNIPMRAVTVEKHLVGSGLDEEHISSALGLLGEDIDPADDPHLPADVRLHMARVLLGRLLRRIKNLSDMTVEVAA</sequence>
<dbReference type="Gene3D" id="3.30.43.10">
    <property type="entry name" value="Uridine Diphospho-n-acetylenolpyruvylglucosamine Reductase, domain 2"/>
    <property type="match status" value="1"/>
</dbReference>
<dbReference type="InterPro" id="IPR002346">
    <property type="entry name" value="Mopterin_DH_FAD-bd"/>
</dbReference>
<dbReference type="InterPro" id="IPR016166">
    <property type="entry name" value="FAD-bd_PCMH"/>
</dbReference>
<dbReference type="PROSITE" id="PS51387">
    <property type="entry name" value="FAD_PCMH"/>
    <property type="match status" value="1"/>
</dbReference>
<dbReference type="EMBL" id="BAAADE010000009">
    <property type="protein sequence ID" value="GAA0612529.1"/>
    <property type="molecule type" value="Genomic_DNA"/>
</dbReference>
<comment type="caution">
    <text evidence="5">The sequence shown here is derived from an EMBL/GenBank/DDBJ whole genome shotgun (WGS) entry which is preliminary data.</text>
</comment>
<keyword evidence="3" id="KW-0560">Oxidoreductase</keyword>
<evidence type="ECO:0000313" key="5">
    <source>
        <dbReference type="EMBL" id="GAA0612529.1"/>
    </source>
</evidence>
<dbReference type="SUPFAM" id="SSF56176">
    <property type="entry name" value="FAD-binding/transporter-associated domain-like"/>
    <property type="match status" value="1"/>
</dbReference>
<dbReference type="InterPro" id="IPR016167">
    <property type="entry name" value="FAD-bd_PCMH_sub1"/>
</dbReference>
<dbReference type="PANTHER" id="PTHR42659">
    <property type="entry name" value="XANTHINE DEHYDROGENASE SUBUNIT C-RELATED"/>
    <property type="match status" value="1"/>
</dbReference>
<dbReference type="RefSeq" id="WP_343807330.1">
    <property type="nucleotide sequence ID" value="NZ_BAAADE010000009.1"/>
</dbReference>
<dbReference type="Pfam" id="PF00941">
    <property type="entry name" value="FAD_binding_5"/>
    <property type="match status" value="1"/>
</dbReference>
<organism evidence="5 6">
    <name type="scientific">Paenochrobactrum glaciei</name>
    <dbReference type="NCBI Taxonomy" id="486407"/>
    <lineage>
        <taxon>Bacteria</taxon>
        <taxon>Pseudomonadati</taxon>
        <taxon>Pseudomonadota</taxon>
        <taxon>Alphaproteobacteria</taxon>
        <taxon>Hyphomicrobiales</taxon>
        <taxon>Brucellaceae</taxon>
        <taxon>Paenochrobactrum</taxon>
    </lineage>
</organism>
<evidence type="ECO:0000259" key="4">
    <source>
        <dbReference type="PROSITE" id="PS51387"/>
    </source>
</evidence>
<keyword evidence="2" id="KW-0274">FAD</keyword>
<dbReference type="SMART" id="SM01092">
    <property type="entry name" value="CO_deh_flav_C"/>
    <property type="match status" value="1"/>
</dbReference>
<dbReference type="InterPro" id="IPR016169">
    <property type="entry name" value="FAD-bd_PCMH_sub2"/>
</dbReference>
<dbReference type="Proteomes" id="UP001424441">
    <property type="component" value="Unassembled WGS sequence"/>
</dbReference>
<dbReference type="Gene3D" id="3.30.390.50">
    <property type="entry name" value="CO dehydrogenase flavoprotein, C-terminal domain"/>
    <property type="match status" value="1"/>
</dbReference>
<gene>
    <name evidence="5" type="ORF">GCM10008943_29970</name>
</gene>
<dbReference type="InterPro" id="IPR036318">
    <property type="entry name" value="FAD-bd_PCMH-like_sf"/>
</dbReference>
<protein>
    <submittedName>
        <fullName evidence="5">Xanthine dehydrogenase family protein subunit M</fullName>
    </submittedName>
</protein>